<keyword evidence="7" id="KW-1185">Reference proteome</keyword>
<dbReference type="InterPro" id="IPR002646">
    <property type="entry name" value="PolA_pol_head_dom"/>
</dbReference>
<dbReference type="PANTHER" id="PTHR13734:SF5">
    <property type="entry name" value="CCA TRNA NUCLEOTIDYLTRANSFERASE, MITOCHONDRIAL"/>
    <property type="match status" value="1"/>
</dbReference>
<evidence type="ECO:0000313" key="7">
    <source>
        <dbReference type="Proteomes" id="UP000012073"/>
    </source>
</evidence>
<evidence type="ECO:0000256" key="2">
    <source>
        <dbReference type="ARBA" id="ARBA00022679"/>
    </source>
</evidence>
<name>R7QNU1_CHOCR</name>
<dbReference type="Gene3D" id="3.30.460.10">
    <property type="entry name" value="Beta Polymerase, domain 2"/>
    <property type="match status" value="1"/>
</dbReference>
<dbReference type="GO" id="GO:0052929">
    <property type="term" value="F:ATP:3'-cytidine-cytidine-tRNA adenylyltransferase activity"/>
    <property type="evidence" value="ECO:0007669"/>
    <property type="project" value="TreeGrafter"/>
</dbReference>
<dbReference type="SUPFAM" id="SSF81891">
    <property type="entry name" value="Poly A polymerase C-terminal region-like"/>
    <property type="match status" value="1"/>
</dbReference>
<dbReference type="Gene3D" id="1.10.3090.10">
    <property type="entry name" value="cca-adding enzyme, domain 2"/>
    <property type="match status" value="1"/>
</dbReference>
<reference evidence="7" key="1">
    <citation type="journal article" date="2013" name="Proc. Natl. Acad. Sci. U.S.A.">
        <title>Genome structure and metabolic features in the red seaweed Chondrus crispus shed light on evolution of the Archaeplastida.</title>
        <authorList>
            <person name="Collen J."/>
            <person name="Porcel B."/>
            <person name="Carre W."/>
            <person name="Ball S.G."/>
            <person name="Chaparro C."/>
            <person name="Tonon T."/>
            <person name="Barbeyron T."/>
            <person name="Michel G."/>
            <person name="Noel B."/>
            <person name="Valentin K."/>
            <person name="Elias M."/>
            <person name="Artiguenave F."/>
            <person name="Arun A."/>
            <person name="Aury J.M."/>
            <person name="Barbosa-Neto J.F."/>
            <person name="Bothwell J.H."/>
            <person name="Bouget F.Y."/>
            <person name="Brillet L."/>
            <person name="Cabello-Hurtado F."/>
            <person name="Capella-Gutierrez S."/>
            <person name="Charrier B."/>
            <person name="Cladiere L."/>
            <person name="Cock J.M."/>
            <person name="Coelho S.M."/>
            <person name="Colleoni C."/>
            <person name="Czjzek M."/>
            <person name="Da Silva C."/>
            <person name="Delage L."/>
            <person name="Denoeud F."/>
            <person name="Deschamps P."/>
            <person name="Dittami S.M."/>
            <person name="Gabaldon T."/>
            <person name="Gachon C.M."/>
            <person name="Groisillier A."/>
            <person name="Herve C."/>
            <person name="Jabbari K."/>
            <person name="Katinka M."/>
            <person name="Kloareg B."/>
            <person name="Kowalczyk N."/>
            <person name="Labadie K."/>
            <person name="Leblanc C."/>
            <person name="Lopez P.J."/>
            <person name="McLachlan D.H."/>
            <person name="Meslet-Cladiere L."/>
            <person name="Moustafa A."/>
            <person name="Nehr Z."/>
            <person name="Nyvall Collen P."/>
            <person name="Panaud O."/>
            <person name="Partensky F."/>
            <person name="Poulain J."/>
            <person name="Rensing S.A."/>
            <person name="Rousvoal S."/>
            <person name="Samson G."/>
            <person name="Symeonidi A."/>
            <person name="Weissenbach J."/>
            <person name="Zambounis A."/>
            <person name="Wincker P."/>
            <person name="Boyen C."/>
        </authorList>
    </citation>
    <scope>NUCLEOTIDE SEQUENCE [LARGE SCALE GENOMIC DNA]</scope>
    <source>
        <strain evidence="7">cv. Stackhouse</strain>
    </source>
</reference>
<dbReference type="Pfam" id="PF01743">
    <property type="entry name" value="PolyA_pol"/>
    <property type="match status" value="1"/>
</dbReference>
<dbReference type="OrthoDB" id="2182at2759"/>
<dbReference type="AlphaFoldDB" id="R7QNU1"/>
<gene>
    <name evidence="6" type="ORF">CHC_T00000134001</name>
</gene>
<dbReference type="PANTHER" id="PTHR13734">
    <property type="entry name" value="TRNA-NUCLEOTIDYLTRANSFERASE"/>
    <property type="match status" value="1"/>
</dbReference>
<accession>R7QNU1</accession>
<keyword evidence="2 4" id="KW-0808">Transferase</keyword>
<protein>
    <recommendedName>
        <fullName evidence="5">Poly A polymerase head domain-containing protein</fullName>
    </recommendedName>
</protein>
<dbReference type="PhylomeDB" id="R7QNU1"/>
<evidence type="ECO:0000256" key="4">
    <source>
        <dbReference type="RuleBase" id="RU003953"/>
    </source>
</evidence>
<proteinExistence type="inferred from homology"/>
<evidence type="ECO:0000256" key="1">
    <source>
        <dbReference type="ARBA" id="ARBA00007265"/>
    </source>
</evidence>
<feature type="domain" description="Poly A polymerase head" evidence="5">
    <location>
        <begin position="51"/>
        <end position="213"/>
    </location>
</feature>
<dbReference type="Gramene" id="CDF39146">
    <property type="protein sequence ID" value="CDF39146"/>
    <property type="gene ID" value="CHC_T00000134001"/>
</dbReference>
<dbReference type="OMA" id="ISAVGCK"/>
<dbReference type="Proteomes" id="UP000012073">
    <property type="component" value="Unassembled WGS sequence"/>
</dbReference>
<dbReference type="GeneID" id="17326776"/>
<organism evidence="6 7">
    <name type="scientific">Chondrus crispus</name>
    <name type="common">Carrageen Irish moss</name>
    <name type="synonym">Polymorpha crispa</name>
    <dbReference type="NCBI Taxonomy" id="2769"/>
    <lineage>
        <taxon>Eukaryota</taxon>
        <taxon>Rhodophyta</taxon>
        <taxon>Florideophyceae</taxon>
        <taxon>Rhodymeniophycidae</taxon>
        <taxon>Gigartinales</taxon>
        <taxon>Gigartinaceae</taxon>
        <taxon>Chondrus</taxon>
    </lineage>
</organism>
<dbReference type="InterPro" id="IPR043519">
    <property type="entry name" value="NT_sf"/>
</dbReference>
<dbReference type="CDD" id="cd05398">
    <property type="entry name" value="NT_ClassII-CCAase"/>
    <property type="match status" value="1"/>
</dbReference>
<dbReference type="KEGG" id="ccp:CHC_T00000134001"/>
<evidence type="ECO:0000259" key="5">
    <source>
        <dbReference type="Pfam" id="PF01743"/>
    </source>
</evidence>
<dbReference type="RefSeq" id="XP_005719057.1">
    <property type="nucleotide sequence ID" value="XM_005719000.1"/>
</dbReference>
<dbReference type="GO" id="GO:0052927">
    <property type="term" value="F:CC tRNA cytidylyltransferase activity"/>
    <property type="evidence" value="ECO:0007669"/>
    <property type="project" value="TreeGrafter"/>
</dbReference>
<evidence type="ECO:0000313" key="6">
    <source>
        <dbReference type="EMBL" id="CDF39146.1"/>
    </source>
</evidence>
<evidence type="ECO:0000256" key="3">
    <source>
        <dbReference type="ARBA" id="ARBA00022884"/>
    </source>
</evidence>
<dbReference type="STRING" id="2769.R7QNU1"/>
<dbReference type="GO" id="GO:0003723">
    <property type="term" value="F:RNA binding"/>
    <property type="evidence" value="ECO:0007669"/>
    <property type="project" value="UniProtKB-KW"/>
</dbReference>
<dbReference type="GO" id="GO:0001680">
    <property type="term" value="P:tRNA 3'-terminal CCA addition"/>
    <property type="evidence" value="ECO:0007669"/>
    <property type="project" value="TreeGrafter"/>
</dbReference>
<dbReference type="SUPFAM" id="SSF81301">
    <property type="entry name" value="Nucleotidyltransferase"/>
    <property type="match status" value="1"/>
</dbReference>
<keyword evidence="3 4" id="KW-0694">RNA-binding</keyword>
<sequence>MRRAFSLASGARVSGKTNAPKIQLSAWETKIFRFLGRVASVASTTESIEVRVAGGWVRDKILQRATGDIDIAVRNVTGYQFASQVQAFARAKKAEFSKGNDEEGGISAVGCKEYVPDISTVALIPPNPSMSRHLETATVRLDGQDLDFVQLRTEDYATAEAHRVPTSVSAGTPEQDSFRRDFTINALFYNLQTRQVEDFTCNGLTDLSNGLVRTPLDPKTTLVEDPLRALRAVRFACRLQFELHPSLSAALSTKVVRDNLQRKVSRERIGTELHQILDSPDVLRGLKMFAKYQLVESVFMEAFRATTESDTSRYRNGLKTVEQALSLLSHNEKWLLDDEKQKFLRYGAHVMIYSLLVSKATRVRKLLHGALRQPKRLRQDVCYVMRESAALENVLSSWFTARMNNDEIAEKHFWIEIAEIVHSAGHSLWLAIVISSCTKIGEDRLLEEVLRSGVSSSLCSVSPALDGKRLQAELGIPPGPKVGRALKELIRLQLLQYRREENAAGLHPVQRRAPSSEVYVEVLKETLSS</sequence>
<dbReference type="EMBL" id="HG002005">
    <property type="protein sequence ID" value="CDF39146.1"/>
    <property type="molecule type" value="Genomic_DNA"/>
</dbReference>
<comment type="similarity">
    <text evidence="1 4">Belongs to the tRNA nucleotidyltransferase/poly(A) polymerase family.</text>
</comment>